<reference evidence="7 8" key="1">
    <citation type="submission" date="2018-06" db="EMBL/GenBank/DDBJ databases">
        <authorList>
            <consortium name="Pathogen Informatics"/>
            <person name="Doyle S."/>
        </authorList>
    </citation>
    <scope>NUCLEOTIDE SEQUENCE [LARGE SCALE GENOMIC DNA]</scope>
    <source>
        <strain evidence="7 8">NCTC10313</strain>
    </source>
</reference>
<comment type="similarity">
    <text evidence="2 6">Belongs to the trehalose phosphatase family.</text>
</comment>
<proteinExistence type="inferred from homology"/>
<keyword evidence="4 6" id="KW-0378">Hydrolase</keyword>
<evidence type="ECO:0000313" key="8">
    <source>
        <dbReference type="Proteomes" id="UP000254487"/>
    </source>
</evidence>
<dbReference type="AlphaFoldDB" id="A0A377ZEW6"/>
<dbReference type="SUPFAM" id="SSF56784">
    <property type="entry name" value="HAD-like"/>
    <property type="match status" value="1"/>
</dbReference>
<evidence type="ECO:0000256" key="1">
    <source>
        <dbReference type="ARBA" id="ARBA00005199"/>
    </source>
</evidence>
<comment type="function">
    <text evidence="6">Removes the phosphate from trehalose 6-phosphate to produce free trehalose.</text>
</comment>
<comment type="pathway">
    <text evidence="1 6">Glycan biosynthesis; trehalose biosynthesis.</text>
</comment>
<dbReference type="GO" id="GO:0004805">
    <property type="term" value="F:trehalose-phosphatase activity"/>
    <property type="evidence" value="ECO:0007669"/>
    <property type="project" value="UniProtKB-EC"/>
</dbReference>
<dbReference type="PANTHER" id="PTHR43768">
    <property type="entry name" value="TREHALOSE 6-PHOSPHATE PHOSPHATASE"/>
    <property type="match status" value="1"/>
</dbReference>
<dbReference type="UniPathway" id="UPA00299"/>
<evidence type="ECO:0000256" key="6">
    <source>
        <dbReference type="RuleBase" id="RU361117"/>
    </source>
</evidence>
<dbReference type="Pfam" id="PF02358">
    <property type="entry name" value="Trehalose_PPase"/>
    <property type="match status" value="1"/>
</dbReference>
<dbReference type="EC" id="3.1.3.12" evidence="6"/>
<comment type="catalytic activity">
    <reaction evidence="6">
        <text>alpha,alpha-trehalose 6-phosphate + H2O = alpha,alpha-trehalose + phosphate</text>
        <dbReference type="Rhea" id="RHEA:23420"/>
        <dbReference type="ChEBI" id="CHEBI:15377"/>
        <dbReference type="ChEBI" id="CHEBI:16551"/>
        <dbReference type="ChEBI" id="CHEBI:43474"/>
        <dbReference type="ChEBI" id="CHEBI:58429"/>
        <dbReference type="EC" id="3.1.3.12"/>
    </reaction>
</comment>
<gene>
    <name evidence="7" type="primary">otsB_2</name>
    <name evidence="7" type="ORF">NCTC10313_02786</name>
</gene>
<evidence type="ECO:0000256" key="2">
    <source>
        <dbReference type="ARBA" id="ARBA00008770"/>
    </source>
</evidence>
<evidence type="ECO:0000313" key="7">
    <source>
        <dbReference type="EMBL" id="STU68277.1"/>
    </source>
</evidence>
<dbReference type="EMBL" id="UGLW01000003">
    <property type="protein sequence ID" value="STU68277.1"/>
    <property type="molecule type" value="Genomic_DNA"/>
</dbReference>
<dbReference type="InterPro" id="IPR003337">
    <property type="entry name" value="Trehalose_PPase"/>
</dbReference>
<keyword evidence="3 6" id="KW-0479">Metal-binding</keyword>
<dbReference type="InterPro" id="IPR023214">
    <property type="entry name" value="HAD_sf"/>
</dbReference>
<evidence type="ECO:0000256" key="3">
    <source>
        <dbReference type="ARBA" id="ARBA00022723"/>
    </source>
</evidence>
<dbReference type="InterPro" id="IPR044651">
    <property type="entry name" value="OTSB-like"/>
</dbReference>
<evidence type="ECO:0000256" key="5">
    <source>
        <dbReference type="ARBA" id="ARBA00022842"/>
    </source>
</evidence>
<name>A0A377ZEW6_KLEPO</name>
<dbReference type="InterPro" id="IPR006379">
    <property type="entry name" value="HAD-SF_hydro_IIB"/>
</dbReference>
<dbReference type="STRING" id="1218098.GCA_001598715_04577"/>
<organism evidence="7 8">
    <name type="scientific">Klebsiella pneumoniae subsp. ozaenae</name>
    <dbReference type="NCBI Taxonomy" id="574"/>
    <lineage>
        <taxon>Bacteria</taxon>
        <taxon>Pseudomonadati</taxon>
        <taxon>Pseudomonadota</taxon>
        <taxon>Gammaproteobacteria</taxon>
        <taxon>Enterobacterales</taxon>
        <taxon>Enterobacteriaceae</taxon>
        <taxon>Klebsiella/Raoultella group</taxon>
        <taxon>Klebsiella</taxon>
        <taxon>Klebsiella pneumoniae complex</taxon>
    </lineage>
</organism>
<comment type="cofactor">
    <cofactor evidence="6">
        <name>Mg(2+)</name>
        <dbReference type="ChEBI" id="CHEBI:18420"/>
    </cofactor>
</comment>
<evidence type="ECO:0000256" key="4">
    <source>
        <dbReference type="ARBA" id="ARBA00022801"/>
    </source>
</evidence>
<dbReference type="InterPro" id="IPR036412">
    <property type="entry name" value="HAD-like_sf"/>
</dbReference>
<protein>
    <recommendedName>
        <fullName evidence="6">Trehalose 6-phosphate phosphatase</fullName>
        <ecNumber evidence="6">3.1.3.12</ecNumber>
    </recommendedName>
</protein>
<accession>A0A377ZEW6</accession>
<dbReference type="NCBIfam" id="TIGR00685">
    <property type="entry name" value="T6PP"/>
    <property type="match status" value="1"/>
</dbReference>
<dbReference type="NCBIfam" id="NF007560">
    <property type="entry name" value="PRK10187.1"/>
    <property type="match status" value="1"/>
</dbReference>
<dbReference type="Proteomes" id="UP000254487">
    <property type="component" value="Unassembled WGS sequence"/>
</dbReference>
<dbReference type="PANTHER" id="PTHR43768:SF3">
    <property type="entry name" value="TREHALOSE 6-PHOSPHATE PHOSPHATASE"/>
    <property type="match status" value="1"/>
</dbReference>
<sequence>MAELDALTHPWRLPLAGVHGAERRDINGKTYIVSLPTALRDEIAAELTSALEALPGCELESKEMAFALHYRQAPQQQSAVLELAQRIVQRYPLLALQLGKCVVEIKPRGVNKGEAITAFMQEAPFAGREPVFVGDDLTDEAGFSVVNQLQGMSVKVGAGETQAHWRLADAAAVRTWLQHLAYDAQTERRDDHESFSRSL</sequence>
<dbReference type="Gene3D" id="3.40.50.1000">
    <property type="entry name" value="HAD superfamily/HAD-like"/>
    <property type="match status" value="1"/>
</dbReference>
<keyword evidence="5 6" id="KW-0460">Magnesium</keyword>
<dbReference type="GO" id="GO:0005992">
    <property type="term" value="P:trehalose biosynthetic process"/>
    <property type="evidence" value="ECO:0007669"/>
    <property type="project" value="UniProtKB-UniPathway"/>
</dbReference>
<dbReference type="NCBIfam" id="TIGR01484">
    <property type="entry name" value="HAD-SF-IIB"/>
    <property type="match status" value="1"/>
</dbReference>
<dbReference type="GO" id="GO:0000287">
    <property type="term" value="F:magnesium ion binding"/>
    <property type="evidence" value="ECO:0007669"/>
    <property type="project" value="UniProtKB-ARBA"/>
</dbReference>